<dbReference type="EMBL" id="CM029042">
    <property type="protein sequence ID" value="KAG2620268.1"/>
    <property type="molecule type" value="Genomic_DNA"/>
</dbReference>
<name>A0A8T0UD78_PANVG</name>
<dbReference type="Proteomes" id="UP000823388">
    <property type="component" value="Chromosome 3N"/>
</dbReference>
<comment type="caution">
    <text evidence="1">The sequence shown here is derived from an EMBL/GenBank/DDBJ whole genome shotgun (WGS) entry which is preliminary data.</text>
</comment>
<dbReference type="EMBL" id="CM029042">
    <property type="protein sequence ID" value="KAG2620267.1"/>
    <property type="molecule type" value="Genomic_DNA"/>
</dbReference>
<dbReference type="EMBL" id="CM029042">
    <property type="protein sequence ID" value="KAG2620270.1"/>
    <property type="molecule type" value="Genomic_DNA"/>
</dbReference>
<sequence length="215" mass="21840">MVNTFSSISPYNFTQSSKFLSPRLLLPARLYPPACDFFRIHNQRTLDRHFPIRRPRLLPFSSSQSAAEGGVAGGGTTAGAGGVGVAGSGAAAGVDGGGVPLLHSGTRVCRSCARAGHGVASRGAAGLRARGGRGAACERRGSGAVRPSARIRRQAGLPWRRVGGQVASLLLPDSGGYKGGGGGGASSSLHLLAPPRGCSSSLLTIEVQLLVKSNT</sequence>
<dbReference type="EMBL" id="CM029042">
    <property type="protein sequence ID" value="KAG2620271.1"/>
    <property type="molecule type" value="Genomic_DNA"/>
</dbReference>
<evidence type="ECO:0000313" key="2">
    <source>
        <dbReference type="Proteomes" id="UP000823388"/>
    </source>
</evidence>
<proteinExistence type="predicted"/>
<dbReference type="AlphaFoldDB" id="A0A8T0UD78"/>
<reference evidence="1" key="1">
    <citation type="submission" date="2020-05" db="EMBL/GenBank/DDBJ databases">
        <title>WGS assembly of Panicum virgatum.</title>
        <authorList>
            <person name="Lovell J.T."/>
            <person name="Jenkins J."/>
            <person name="Shu S."/>
            <person name="Juenger T.E."/>
            <person name="Schmutz J."/>
        </authorList>
    </citation>
    <scope>NUCLEOTIDE SEQUENCE</scope>
    <source>
        <strain evidence="1">AP13</strain>
    </source>
</reference>
<evidence type="ECO:0000313" key="1">
    <source>
        <dbReference type="EMBL" id="KAG2620267.1"/>
    </source>
</evidence>
<gene>
    <name evidence="1" type="ORF">PVAP13_3NG161000</name>
</gene>
<dbReference type="EMBL" id="CM029042">
    <property type="protein sequence ID" value="KAG2620269.1"/>
    <property type="molecule type" value="Genomic_DNA"/>
</dbReference>
<protein>
    <submittedName>
        <fullName evidence="1">Uncharacterized protein</fullName>
    </submittedName>
</protein>
<accession>A0A8T0UD78</accession>
<organism evidence="1 2">
    <name type="scientific">Panicum virgatum</name>
    <name type="common">Blackwell switchgrass</name>
    <dbReference type="NCBI Taxonomy" id="38727"/>
    <lineage>
        <taxon>Eukaryota</taxon>
        <taxon>Viridiplantae</taxon>
        <taxon>Streptophyta</taxon>
        <taxon>Embryophyta</taxon>
        <taxon>Tracheophyta</taxon>
        <taxon>Spermatophyta</taxon>
        <taxon>Magnoliopsida</taxon>
        <taxon>Liliopsida</taxon>
        <taxon>Poales</taxon>
        <taxon>Poaceae</taxon>
        <taxon>PACMAD clade</taxon>
        <taxon>Panicoideae</taxon>
        <taxon>Panicodae</taxon>
        <taxon>Paniceae</taxon>
        <taxon>Panicinae</taxon>
        <taxon>Panicum</taxon>
        <taxon>Panicum sect. Hiantes</taxon>
    </lineage>
</organism>
<keyword evidence="2" id="KW-1185">Reference proteome</keyword>